<organism evidence="1 2">
    <name type="scientific">Pluteus cervinus</name>
    <dbReference type="NCBI Taxonomy" id="181527"/>
    <lineage>
        <taxon>Eukaryota</taxon>
        <taxon>Fungi</taxon>
        <taxon>Dikarya</taxon>
        <taxon>Basidiomycota</taxon>
        <taxon>Agaricomycotina</taxon>
        <taxon>Agaricomycetes</taxon>
        <taxon>Agaricomycetidae</taxon>
        <taxon>Agaricales</taxon>
        <taxon>Pluteineae</taxon>
        <taxon>Pluteaceae</taxon>
        <taxon>Pluteus</taxon>
    </lineage>
</organism>
<reference evidence="1 2" key="1">
    <citation type="journal article" date="2019" name="Nat. Ecol. Evol.">
        <title>Megaphylogeny resolves global patterns of mushroom evolution.</title>
        <authorList>
            <person name="Varga T."/>
            <person name="Krizsan K."/>
            <person name="Foldi C."/>
            <person name="Dima B."/>
            <person name="Sanchez-Garcia M."/>
            <person name="Sanchez-Ramirez S."/>
            <person name="Szollosi G.J."/>
            <person name="Szarkandi J.G."/>
            <person name="Papp V."/>
            <person name="Albert L."/>
            <person name="Andreopoulos W."/>
            <person name="Angelini C."/>
            <person name="Antonin V."/>
            <person name="Barry K.W."/>
            <person name="Bougher N.L."/>
            <person name="Buchanan P."/>
            <person name="Buyck B."/>
            <person name="Bense V."/>
            <person name="Catcheside P."/>
            <person name="Chovatia M."/>
            <person name="Cooper J."/>
            <person name="Damon W."/>
            <person name="Desjardin D."/>
            <person name="Finy P."/>
            <person name="Geml J."/>
            <person name="Haridas S."/>
            <person name="Hughes K."/>
            <person name="Justo A."/>
            <person name="Karasinski D."/>
            <person name="Kautmanova I."/>
            <person name="Kiss B."/>
            <person name="Kocsube S."/>
            <person name="Kotiranta H."/>
            <person name="LaButti K.M."/>
            <person name="Lechner B.E."/>
            <person name="Liimatainen K."/>
            <person name="Lipzen A."/>
            <person name="Lukacs Z."/>
            <person name="Mihaltcheva S."/>
            <person name="Morgado L.N."/>
            <person name="Niskanen T."/>
            <person name="Noordeloos M.E."/>
            <person name="Ohm R.A."/>
            <person name="Ortiz-Santana B."/>
            <person name="Ovrebo C."/>
            <person name="Racz N."/>
            <person name="Riley R."/>
            <person name="Savchenko A."/>
            <person name="Shiryaev A."/>
            <person name="Soop K."/>
            <person name="Spirin V."/>
            <person name="Szebenyi C."/>
            <person name="Tomsovsky M."/>
            <person name="Tulloss R.E."/>
            <person name="Uehling J."/>
            <person name="Grigoriev I.V."/>
            <person name="Vagvolgyi C."/>
            <person name="Papp T."/>
            <person name="Martin F.M."/>
            <person name="Miettinen O."/>
            <person name="Hibbett D.S."/>
            <person name="Nagy L.G."/>
        </authorList>
    </citation>
    <scope>NUCLEOTIDE SEQUENCE [LARGE SCALE GENOMIC DNA]</scope>
    <source>
        <strain evidence="1 2">NL-1719</strain>
    </source>
</reference>
<protein>
    <submittedName>
        <fullName evidence="1">Uncharacterized protein</fullName>
    </submittedName>
</protein>
<evidence type="ECO:0000313" key="1">
    <source>
        <dbReference type="EMBL" id="TFK74932.1"/>
    </source>
</evidence>
<dbReference type="Proteomes" id="UP000308600">
    <property type="component" value="Unassembled WGS sequence"/>
</dbReference>
<evidence type="ECO:0000313" key="2">
    <source>
        <dbReference type="Proteomes" id="UP000308600"/>
    </source>
</evidence>
<dbReference type="EMBL" id="ML208265">
    <property type="protein sequence ID" value="TFK74932.1"/>
    <property type="molecule type" value="Genomic_DNA"/>
</dbReference>
<proteinExistence type="predicted"/>
<gene>
    <name evidence="1" type="ORF">BDN72DRAFT_955286</name>
</gene>
<keyword evidence="2" id="KW-1185">Reference proteome</keyword>
<name>A0ACD3BD58_9AGAR</name>
<sequence length="954" mass="102076">MDNPWANAWGDSDKPSYPAAVGNLWSSPSSDDQEADIGQPSWSAAPDVRWTEPSDTHDVSLWNADPPSKDWPPSTYDDLKIGATSPRREVQPEVSSPRPVELESSSSSPEPASLPPSPHIYSSTVFDKVDTEEPTKPASPRPESPDAFGTFETGVGLDVPAEDPWSPSRAAMASPEVESSPAWGTPWANDRTQPSEDEEPDEWEVAKKEKERQNRHVPPEVLAAILSDVTQLSDALWPPEEPSDGKSSSYHIDRTIDLEDIQDFSTARERLIPHDLSLPQAEPFSKTFVVKHQAETIRMTRHAPITQSSPMALFLATKGSTAWEISVKSRPEINLDAALPAGWKIEGQEEQSATSPSDKKRGGSRILSFFNRKSASSTGEIQTPEKPASPTPSMNSHASGSVVLPSPRLVADSKLPLSSSDPLTSPSITEPQIVPAEDITSISSSDPTAPPSAVSRFLNRFSRSKPQDEAERRNSLALSTDDLEFLSDIVPHASEGGDDSFQIQALTNMIGSSPLPNKLPPPLAPPPRVSPQAQEFKPPQPRSSMISEEFKDPKDDSFTWFDTPTVQPAIVPVESPVPPFSSAASKPTPLPSSFTLSPSVSSTRSNTPVEKSLPTISSASTRSKVPVIPPKRTFTAIMSSGQPNVPARIPKLNGAFKLPSPSAPRSLDRSTPSASTSPTILPPAAPIATTQNLFDDDDFSNFYESSPNPVLPPPTSSTSFASLTSSISGGSQLGLMGPPLTTPSTTNISDSMFDDFDDFVASPTRGISPPHPPTKPPQSVVLPARKTSAPAPEASSPPKRRLSRVADHSRTLSLLESAAARKGQWPAPPSPLPEALPPPIEKRESLDLFENPFAPPSKVQQQDRTLADLDTITPSPTSRTPNGTGGLSLPTKSISPPLSMMHPLRPLSPPVSSKPGTPTPMFMQPTNANGASALRASTGTPGLSAQDLSFFEGL</sequence>
<accession>A0ACD3BD58</accession>